<name>A0A1W2AMP5_9BURK</name>
<evidence type="ECO:0000313" key="2">
    <source>
        <dbReference type="Proteomes" id="UP000192708"/>
    </source>
</evidence>
<dbReference type="EMBL" id="FWXJ01000009">
    <property type="protein sequence ID" value="SMC62009.1"/>
    <property type="molecule type" value="Genomic_DNA"/>
</dbReference>
<dbReference type="Pfam" id="PF21716">
    <property type="entry name" value="dnstrm_HI1420"/>
    <property type="match status" value="1"/>
</dbReference>
<dbReference type="InterPro" id="IPR014057">
    <property type="entry name" value="HI1420"/>
</dbReference>
<evidence type="ECO:0000313" key="1">
    <source>
        <dbReference type="EMBL" id="SMC62009.1"/>
    </source>
</evidence>
<dbReference type="Proteomes" id="UP000192708">
    <property type="component" value="Unassembled WGS sequence"/>
</dbReference>
<keyword evidence="2" id="KW-1185">Reference proteome</keyword>
<accession>A0A1W2AMP5</accession>
<dbReference type="STRING" id="1938817.SAMN06296008_10989"/>
<protein>
    <submittedName>
        <fullName evidence="1">Uncharacterized protein</fullName>
    </submittedName>
</protein>
<organism evidence="1 2">
    <name type="scientific">Polynucleobacter kasalickyi</name>
    <dbReference type="NCBI Taxonomy" id="1938817"/>
    <lineage>
        <taxon>Bacteria</taxon>
        <taxon>Pseudomonadati</taxon>
        <taxon>Pseudomonadota</taxon>
        <taxon>Betaproteobacteria</taxon>
        <taxon>Burkholderiales</taxon>
        <taxon>Burkholderiaceae</taxon>
        <taxon>Polynucleobacter</taxon>
    </lineage>
</organism>
<dbReference type="AlphaFoldDB" id="A0A1W2AMP5"/>
<gene>
    <name evidence="1" type="ORF">SAMN06296008_10989</name>
</gene>
<proteinExistence type="predicted"/>
<sequence length="39" mass="4240">MVEYLSQVLEDADHNELIRALGNIAKGMANVAKDPSLGR</sequence>
<reference evidence="1 2" key="1">
    <citation type="submission" date="2017-04" db="EMBL/GenBank/DDBJ databases">
        <authorList>
            <person name="Afonso C.L."/>
            <person name="Miller P.J."/>
            <person name="Scott M.A."/>
            <person name="Spackman E."/>
            <person name="Goraichik I."/>
            <person name="Dimitrov K.M."/>
            <person name="Suarez D.L."/>
            <person name="Swayne D.E."/>
        </authorList>
    </citation>
    <scope>NUCLEOTIDE SEQUENCE [LARGE SCALE GENOMIC DNA]</scope>
    <source>
        <strain evidence="1 2">VK13</strain>
    </source>
</reference>